<sequence>MPAMSRSERAFCCGALWRRSSAAIARELGGQRLGGDVLEIGAGSGSVAQQLLSRNPKLALTTIDIDSHMTRAIAARLHAFPKATVKTADATAMPFRDASFDSVVSCLMLHHIVDWERAVAEVARVLRPGGIFVGYDLVRTPLARVFHRLDGSPHRLIVLGDFQTECARQGLAVSVQSRLLGHVMRFVAAKGMEELPWQN</sequence>
<dbReference type="InterPro" id="IPR029063">
    <property type="entry name" value="SAM-dependent_MTases_sf"/>
</dbReference>
<dbReference type="Proteomes" id="UP000093592">
    <property type="component" value="Unassembled WGS sequence"/>
</dbReference>
<evidence type="ECO:0000313" key="3">
    <source>
        <dbReference type="Proteomes" id="UP000093592"/>
    </source>
</evidence>
<dbReference type="InterPro" id="IPR013216">
    <property type="entry name" value="Methyltransf_11"/>
</dbReference>
<comment type="caution">
    <text evidence="2">The sequence shown here is derived from an EMBL/GenBank/DDBJ whole genome shotgun (WGS) entry which is preliminary data.</text>
</comment>
<organism evidence="2 3">
    <name type="scientific">Mycobacterium kyorinense</name>
    <dbReference type="NCBI Taxonomy" id="487514"/>
    <lineage>
        <taxon>Bacteria</taxon>
        <taxon>Bacillati</taxon>
        <taxon>Actinomycetota</taxon>
        <taxon>Actinomycetes</taxon>
        <taxon>Mycobacteriales</taxon>
        <taxon>Mycobacteriaceae</taxon>
        <taxon>Mycobacterium</taxon>
    </lineage>
</organism>
<dbReference type="Gene3D" id="3.40.50.150">
    <property type="entry name" value="Vaccinia Virus protein VP39"/>
    <property type="match status" value="1"/>
</dbReference>
<evidence type="ECO:0000313" key="2">
    <source>
        <dbReference type="EMBL" id="OBI45319.1"/>
    </source>
</evidence>
<dbReference type="PANTHER" id="PTHR43591">
    <property type="entry name" value="METHYLTRANSFERASE"/>
    <property type="match status" value="1"/>
</dbReference>
<dbReference type="Pfam" id="PF08241">
    <property type="entry name" value="Methyltransf_11"/>
    <property type="match status" value="1"/>
</dbReference>
<dbReference type="RefSeq" id="WP_065014998.1">
    <property type="nucleotide sequence ID" value="NZ_LZKJ01000125.1"/>
</dbReference>
<dbReference type="EMBL" id="LZKJ01000125">
    <property type="protein sequence ID" value="OBI45319.1"/>
    <property type="molecule type" value="Genomic_DNA"/>
</dbReference>
<reference evidence="3" key="1">
    <citation type="submission" date="2016-06" db="EMBL/GenBank/DDBJ databases">
        <authorList>
            <person name="Sutton G."/>
            <person name="Brinkac L."/>
            <person name="Sanka R."/>
            <person name="Adams M."/>
            <person name="Lau E."/>
            <person name="Sam S."/>
            <person name="Sreng N."/>
            <person name="Him V."/>
            <person name="Kerleguer A."/>
            <person name="Cheng S."/>
        </authorList>
    </citation>
    <scope>NUCLEOTIDE SEQUENCE [LARGE SCALE GENOMIC DNA]</scope>
    <source>
        <strain evidence="3">E861</strain>
    </source>
</reference>
<dbReference type="OrthoDB" id="9805171at2"/>
<dbReference type="CDD" id="cd02440">
    <property type="entry name" value="AdoMet_MTases"/>
    <property type="match status" value="1"/>
</dbReference>
<protein>
    <submittedName>
        <fullName evidence="2">Methyltransferase type 11</fullName>
    </submittedName>
</protein>
<dbReference type="GO" id="GO:0032259">
    <property type="term" value="P:methylation"/>
    <property type="evidence" value="ECO:0007669"/>
    <property type="project" value="UniProtKB-KW"/>
</dbReference>
<dbReference type="GO" id="GO:0008757">
    <property type="term" value="F:S-adenosylmethionine-dependent methyltransferase activity"/>
    <property type="evidence" value="ECO:0007669"/>
    <property type="project" value="InterPro"/>
</dbReference>
<keyword evidence="2" id="KW-0489">Methyltransferase</keyword>
<evidence type="ECO:0000259" key="1">
    <source>
        <dbReference type="Pfam" id="PF08241"/>
    </source>
</evidence>
<keyword evidence="2" id="KW-0808">Transferase</keyword>
<name>A0A1A2Z465_9MYCO</name>
<feature type="domain" description="Methyltransferase type 11" evidence="1">
    <location>
        <begin position="38"/>
        <end position="133"/>
    </location>
</feature>
<dbReference type="SUPFAM" id="SSF53335">
    <property type="entry name" value="S-adenosyl-L-methionine-dependent methyltransferases"/>
    <property type="match status" value="1"/>
</dbReference>
<accession>A0A1A2Z465</accession>
<gene>
    <name evidence="2" type="ORF">A5707_02070</name>
</gene>
<proteinExistence type="predicted"/>
<dbReference type="AlphaFoldDB" id="A0A1A2Z465"/>